<accession>A0A1R1YU13</accession>
<dbReference type="PANTHER" id="PTHR13743:SF123">
    <property type="entry name" value="PROTEIN FAN"/>
    <property type="match status" value="1"/>
</dbReference>
<dbReference type="SUPFAM" id="SSF50978">
    <property type="entry name" value="WD40 repeat-like"/>
    <property type="match status" value="1"/>
</dbReference>
<feature type="compositionally biased region" description="Low complexity" evidence="5">
    <location>
        <begin position="112"/>
        <end position="123"/>
    </location>
</feature>
<evidence type="ECO:0000259" key="6">
    <source>
        <dbReference type="PROSITE" id="PS50197"/>
    </source>
</evidence>
<keyword evidence="1" id="KW-0853">WD repeat</keyword>
<dbReference type="PROSITE" id="PS50197">
    <property type="entry name" value="BEACH"/>
    <property type="match status" value="1"/>
</dbReference>
<dbReference type="PROSITE" id="PS51783">
    <property type="entry name" value="PH_BEACH"/>
    <property type="match status" value="1"/>
</dbReference>
<evidence type="ECO:0000259" key="7">
    <source>
        <dbReference type="PROSITE" id="PS51783"/>
    </source>
</evidence>
<dbReference type="Gene3D" id="2.130.10.10">
    <property type="entry name" value="YVTN repeat-like/Quinoprotein amine dehydrogenase"/>
    <property type="match status" value="1"/>
</dbReference>
<keyword evidence="9" id="KW-1185">Reference proteome</keyword>
<dbReference type="InterPro" id="IPR050865">
    <property type="entry name" value="BEACH_Domain"/>
</dbReference>
<dbReference type="InterPro" id="IPR000409">
    <property type="entry name" value="BEACH_dom"/>
</dbReference>
<evidence type="ECO:0000313" key="8">
    <source>
        <dbReference type="EMBL" id="OMJ30379.1"/>
    </source>
</evidence>
<organism evidence="8 9">
    <name type="scientific">Smittium culicis</name>
    <dbReference type="NCBI Taxonomy" id="133412"/>
    <lineage>
        <taxon>Eukaryota</taxon>
        <taxon>Fungi</taxon>
        <taxon>Fungi incertae sedis</taxon>
        <taxon>Zoopagomycota</taxon>
        <taxon>Kickxellomycotina</taxon>
        <taxon>Harpellomycetes</taxon>
        <taxon>Harpellales</taxon>
        <taxon>Legeriomycetaceae</taxon>
        <taxon>Smittium</taxon>
    </lineage>
</organism>
<reference evidence="9" key="1">
    <citation type="submission" date="2017-01" db="EMBL/GenBank/DDBJ databases">
        <authorList>
            <person name="Wang Y."/>
            <person name="White M."/>
            <person name="Kvist S."/>
            <person name="Moncalvo J.-M."/>
        </authorList>
    </citation>
    <scope>NUCLEOTIDE SEQUENCE [LARGE SCALE GENOMIC DNA]</scope>
    <source>
        <strain evidence="9">ID-206-W2</strain>
    </source>
</reference>
<dbReference type="InterPro" id="IPR015943">
    <property type="entry name" value="WD40/YVTN_repeat-like_dom_sf"/>
</dbReference>
<evidence type="ECO:0000256" key="5">
    <source>
        <dbReference type="SAM" id="MobiDB-lite"/>
    </source>
</evidence>
<feature type="compositionally biased region" description="Polar residues" evidence="5">
    <location>
        <begin position="124"/>
        <end position="134"/>
    </location>
</feature>
<dbReference type="Pfam" id="PF14844">
    <property type="entry name" value="PH_BEACH"/>
    <property type="match status" value="1"/>
</dbReference>
<comment type="caution">
    <text evidence="8">The sequence shown here is derived from an EMBL/GenBank/DDBJ whole genome shotgun (WGS) entry which is preliminary data.</text>
</comment>
<dbReference type="InterPro" id="IPR036322">
    <property type="entry name" value="WD40_repeat_dom_sf"/>
</dbReference>
<dbReference type="InterPro" id="IPR023362">
    <property type="entry name" value="PH-BEACH_dom"/>
</dbReference>
<sequence length="3127" mass="355476">MSMLSISKYINSGIYSDTTLFDYLGLSSRVLARFWSINSSSSHFKILFRSLVNSKTLVDALQNNYLRERIDITSGPIDENDTNPFATNEYDPNKAISFNSPNPSVSSIESLASNNSNDANPNDKTPTAHNDSLNTDLSASKTKFINIFRSGLLYALNESVIRSSTQNFFSFNGTNCGLILPRFHRLTPKGFSVLMWFNVSSDFDSLAKNSCMVLSHLCCPNDDYFSLRFNSSSQSIEIEFKSLGKISTIICSEKIIPHETWNSVCISYCQPKKSWTSGSTPSLTVLINGSVAHTSSIEFINDGCYSSLFFGCSPSVDGSKKAKLDTNIVSIFESVDYLNLENCFKGLMSTIYMFDGPINEKISSTFHTLGPMYSDLFGSISDNSVTSSENFAKDSAINNVNNFVKIVNSDYNSHDLPIINDSQNLEFEAHLDKDTKNEILLCLKPENLKRYSSVLPDSSPIGLNQSLLISTLKSNGININTKIDISNFDSNKALLISSLENCYTRQVYPYKRTSVCESISQLTGSDVFSYFPLLFSSNELNQMFKIDTSDQLYFKTSLNDINCIFNGGPVAGILRLLGNMMLKYPVNELTLNRKSGLSLFSNLLTQNSFKLCDYLTVDVINVLKQIELEFLSMYKNKRLSSDVRNYYYSNIKSICNEWILNTGLWRRAPFKTQLSYANELLDGLKNNCFPASLNDISPPKTHLKSSRVSKKVSSVNVFNMDIASNMEKSNQIECITMKLILNTLRDYYSYDYSNLYPLVRSNVGVPLHYDPSIHLWKSSNISLDSSDAEEKSNNYSSLKLTKNQTSQIRRLYLKSLQTLLSRTSETKSFNIDPISSDDLKTFIQHIVYTSNRDPLHSAELLNVLFVFLSDFSENSKSITTRLCKYDFFSSLCYIIQCDDDILCSKAIQMCILLYNISLEISNLSSNSRLPLSFMGAQGITDLHHKDDVLDINLSDSKKKNSKKLSSITLPEAANDDSTLSFDTKIKILKFSHLLQKRKEIERLIDCTNKNDSNLDSLQIPNSERACIPIENSKESCDYSEKAFSLIISILWQLLKSDINSLGEIENAVSIIWIVSPLNGSKCVQKLFENILELVQTIVYESQFYKNKSDRFLASDVEQKVLFSNLGELFRFIESWQISSNIFQKLITDNKTLLVYHKKSVVDSKILKSSLSPNLNPWDTGYKLCSQYTSLLFSIMDLQEFGDVNKNKESVCFRLFWLLLSGMKSTNPKIVVETLKSIIKTLQYHSFSFYISNKSGDQNSHAEYLPENSCISQDCVFMTKYLPLLGQIHYAYSLFKPKNDQIYLSKAQSYPDLQNVKPNRSADSENVSYNSHQEILVLYAIILQHYLPLLQENNKSFFNDYIPSENEVSILGYSDFDSSVVMKAINERCWDNICKTYLIPEILKFDEEEMEYMESFVTLSLNKIREMLAYKFDTDFKEEKNSKYTESMISNSARKALSLEFESLSSSVSLRIALADAVPPIVSFLNNSELFTSCNNLSSAITRAINAINLTLPNQISPSLSKAKDSPKRNYSTKLSKNHQAIVQKILTPILSQYLQDIKIYLKEITKFTSPRQIFHKDIESWWLDSLVDLELGSNKDHYNSEIKLFNVSDPKFNSWVVDQSQDKSRMLLKLVPVKIKNRYISAAYKKDKKTEVKAHKTSIKPVKSLTDKNFINSNKLISEKQYLKQFLNFKKNSLSQEFYIIPTPDNHVLRLKCSKIMLLHEVYGYLDLTKYYIKWTVIHNNLGQPLIEYDINTSNLNKHKSTQNNNHNPLVTPAAILNQLDIDFSYHINDIIEIQVRTVSFKKSALEIFFRNRTSSIFHLSELNEVSELYNSILDLNPNLNKIPFSDLNKPEKLVQMSQVTKMWQSGELTNFDYLMALNTLAGRSYNDLSQYPIFPWILKDYTSSKLNLNDPEIYRDLSKPIGALNPERLSKFKERYNSFEDPSGQIKKFLYGTHYSSPASLSHFLIRNEPYTSVHILLQNGKFDFADRQFHSIAEAWSSCMNSSWDVKELIPEFFYQPDFLKNYMDLDLGSKQDGVRLGDVELPPWAEGSPAKFVDINRRALESEYVSSNLHHWVDLIFGYKQSGEEAEKSDNLFYYLTYPDRSLLDSTTDQIERHSIELQIKYFGQSPCQLFFAPHPKRNYNVPMYKPLCRPLLFNHHFIISVKDTLNSFNADFTLKQKNFSSDFSTELKSPIVHIESLNFSYSTTSLDTNNKMNETDRLIEFSEFLLSVDATGKITINHIELIADLNLETNKFDPSISFIDTNEDLSSSMILSVSPLYESSALPLANGLNFDFSFPHDQFKYFTHPSRPDFLSIIDRENNITSLSSIPLYQRLTNSKLFTNLNQIYYPKSYVPEIVTSSGVLKSNCLKPVKTYPLSNKNVSASSTIITVPKTASKISKSQLETKSNLSLSSCSEDDFVKVACNPKNNLVNIKSTPYSIQISDALLLYILSENTIYSINRTFSSSYSKRIQELIKISKTDNKSIMVESEGFLSKSIFGAFSGMGIKSSPAKSRISGFGFGFGGNDTEVESTSFLSKKSLNEWKSSSKLNGDRLSKQSLVSEVGSNIPEHNLQKSLSNDYFNHLDTLTCNEDQIQSTFIYAKTLADYIDDSNIPLDLLSSKIKSCLKISNCGSYLSVGCTDGSIYVYKFTLFNEIEKDSSKSDSFGDLISRNLAKSQRYYSLSNSSNNVLEYSSYKHLKIEDEYYIKQREKHVTNDLTSIMNGYSSDFNNLHSDERYPNFNNVQDTNSKARYDRLFNSLKNEPKTKLVYIGHTISHDCEIKDICLNTDLDVMVSCSFDNTVIVHSISEMKVIRTLRPSINRDFDRLVTRDASFLVPNDYTVETPESITHTFGSSSIGSLKSVPGHSNIPTFKNDPRSSKSQVSYNQNISVPLFSELIGKSIFSLYGVVEKIIILPDSRILTLCYVQDSDFTDNDTFSLLNDLPKRRYFLQMFTINGMLLFTSNKMKKGHVVADWSITSNIQSNAPSKSFGQYSSSRAPRIFGNHSNSFTQIGKDPSNHDMSQFTICDSNSKRELVAVLLNKRTVEFFDLNSLKLVGSFELPIDGYCIKFSNKSYVSANNSRFFGSTSSISNSHGNFISRNKQKSTYDTADLLIVGCEDSKLVVLRI</sequence>
<dbReference type="InterPro" id="IPR036372">
    <property type="entry name" value="BEACH_dom_sf"/>
</dbReference>
<dbReference type="Gene3D" id="1.10.1540.10">
    <property type="entry name" value="BEACH domain"/>
    <property type="match status" value="1"/>
</dbReference>
<dbReference type="SUPFAM" id="SSF50729">
    <property type="entry name" value="PH domain-like"/>
    <property type="match status" value="1"/>
</dbReference>
<dbReference type="SUPFAM" id="SSF49899">
    <property type="entry name" value="Concanavalin A-like lectins/glucanases"/>
    <property type="match status" value="1"/>
</dbReference>
<dbReference type="SUPFAM" id="SSF81837">
    <property type="entry name" value="BEACH domain"/>
    <property type="match status" value="1"/>
</dbReference>
<gene>
    <name evidence="8" type="ORF">AYI69_g83</name>
</gene>
<dbReference type="Gene3D" id="2.30.29.30">
    <property type="entry name" value="Pleckstrin-homology domain (PH domain)/Phosphotyrosine-binding domain (PTB)"/>
    <property type="match status" value="1"/>
</dbReference>
<dbReference type="FunFam" id="1.10.1540.10:FF:000001">
    <property type="entry name" value="neurobeachin isoform X1"/>
    <property type="match status" value="1"/>
</dbReference>
<dbReference type="EMBL" id="LSSM01000019">
    <property type="protein sequence ID" value="OMJ30379.1"/>
    <property type="molecule type" value="Genomic_DNA"/>
</dbReference>
<proteinExistence type="predicted"/>
<dbReference type="PANTHER" id="PTHR13743">
    <property type="entry name" value="BEIGE/BEACH-RELATED"/>
    <property type="match status" value="1"/>
</dbReference>
<protein>
    <recommendedName>
        <fullName evidence="4">Beige protein homolog 1</fullName>
    </recommendedName>
</protein>
<evidence type="ECO:0000313" key="9">
    <source>
        <dbReference type="Proteomes" id="UP000187429"/>
    </source>
</evidence>
<dbReference type="InterPro" id="IPR001680">
    <property type="entry name" value="WD40_rpt"/>
</dbReference>
<comment type="function">
    <text evidence="3">May be involved in protein sorting and cell wall formation.</text>
</comment>
<feature type="domain" description="BEACH-type PH" evidence="7">
    <location>
        <begin position="1702"/>
        <end position="1834"/>
    </location>
</feature>
<evidence type="ECO:0000256" key="1">
    <source>
        <dbReference type="ARBA" id="ARBA00022574"/>
    </source>
</evidence>
<evidence type="ECO:0000256" key="4">
    <source>
        <dbReference type="ARBA" id="ARBA00073334"/>
    </source>
</evidence>
<dbReference type="InterPro" id="IPR013320">
    <property type="entry name" value="ConA-like_dom_sf"/>
</dbReference>
<evidence type="ECO:0000256" key="2">
    <source>
        <dbReference type="ARBA" id="ARBA00022737"/>
    </source>
</evidence>
<dbReference type="CDD" id="cd06071">
    <property type="entry name" value="Beach"/>
    <property type="match status" value="1"/>
</dbReference>
<dbReference type="InterPro" id="IPR011993">
    <property type="entry name" value="PH-like_dom_sf"/>
</dbReference>
<keyword evidence="2" id="KW-0677">Repeat</keyword>
<dbReference type="SMART" id="SM00320">
    <property type="entry name" value="WD40"/>
    <property type="match status" value="2"/>
</dbReference>
<dbReference type="SMART" id="SM01026">
    <property type="entry name" value="Beach"/>
    <property type="match status" value="1"/>
</dbReference>
<feature type="domain" description="BEACH" evidence="6">
    <location>
        <begin position="1849"/>
        <end position="2141"/>
    </location>
</feature>
<dbReference type="Pfam" id="PF02138">
    <property type="entry name" value="Beach"/>
    <property type="match status" value="1"/>
</dbReference>
<dbReference type="Proteomes" id="UP000187429">
    <property type="component" value="Unassembled WGS sequence"/>
</dbReference>
<name>A0A1R1YU13_9FUNG</name>
<dbReference type="OrthoDB" id="26681at2759"/>
<feature type="region of interest" description="Disordered" evidence="5">
    <location>
        <begin position="103"/>
        <end position="134"/>
    </location>
</feature>
<evidence type="ECO:0000256" key="3">
    <source>
        <dbReference type="ARBA" id="ARBA00054699"/>
    </source>
</evidence>